<dbReference type="EMBL" id="JBHSKP010000001">
    <property type="protein sequence ID" value="MFC5150211.1"/>
    <property type="molecule type" value="Genomic_DNA"/>
</dbReference>
<dbReference type="Proteomes" id="UP001596160">
    <property type="component" value="Unassembled WGS sequence"/>
</dbReference>
<dbReference type="SMART" id="SM00470">
    <property type="entry name" value="ParB"/>
    <property type="match status" value="1"/>
</dbReference>
<feature type="domain" description="ParB-like N-terminal" evidence="2">
    <location>
        <begin position="3"/>
        <end position="87"/>
    </location>
</feature>
<feature type="region of interest" description="Disordered" evidence="1">
    <location>
        <begin position="207"/>
        <end position="240"/>
    </location>
</feature>
<name>A0ABW0AB15_9ACTN</name>
<gene>
    <name evidence="3" type="ORF">ACFPRH_00520</name>
</gene>
<dbReference type="SUPFAM" id="SSF110849">
    <property type="entry name" value="ParB/Sulfiredoxin"/>
    <property type="match status" value="1"/>
</dbReference>
<comment type="caution">
    <text evidence="3">The sequence shown here is derived from an EMBL/GenBank/DDBJ whole genome shotgun (WGS) entry which is preliminary data.</text>
</comment>
<sequence length="320" mass="34940">MPHLIKVDRLLPADSPRSTGVDEEHVLRLAEFEGNLPPILVERLTMRVIDGMHRLRAAQLKGQQSIAVTFLECSEEEAFLRSVEENVSHGLPLSLTDRKAAARRILATRPELSDRSIAARTGLAARTVAAVRRCSGAEEEQLNSRFGTDGRRHPLSGTGGRLRAAEIIAARPEASLREIAREAGVSVGTAHDVRARLLRGEEPLPATQLTAGRSGTGKAGRAAASAYTQSSPPTVRSRCQDGGEQSAAILRNLTKDPSLRHTESGRELLRWLHAQLVLDDDWRPRVESVPAHCSDAVAELARHCAEAWQQIARQLSDRDT</sequence>
<keyword evidence="4" id="KW-1185">Reference proteome</keyword>
<evidence type="ECO:0000256" key="1">
    <source>
        <dbReference type="SAM" id="MobiDB-lite"/>
    </source>
</evidence>
<dbReference type="InterPro" id="IPR036086">
    <property type="entry name" value="ParB/Sulfiredoxin_sf"/>
</dbReference>
<proteinExistence type="predicted"/>
<dbReference type="Pfam" id="PF02195">
    <property type="entry name" value="ParB_N"/>
    <property type="match status" value="1"/>
</dbReference>
<organism evidence="3 4">
    <name type="scientific">Streptomyces amakusaensis</name>
    <dbReference type="NCBI Taxonomy" id="67271"/>
    <lineage>
        <taxon>Bacteria</taxon>
        <taxon>Bacillati</taxon>
        <taxon>Actinomycetota</taxon>
        <taxon>Actinomycetes</taxon>
        <taxon>Kitasatosporales</taxon>
        <taxon>Streptomycetaceae</taxon>
        <taxon>Streptomyces</taxon>
    </lineage>
</organism>
<evidence type="ECO:0000313" key="3">
    <source>
        <dbReference type="EMBL" id="MFC5150211.1"/>
    </source>
</evidence>
<dbReference type="RefSeq" id="WP_344472640.1">
    <property type="nucleotide sequence ID" value="NZ_BAAASB010000002.1"/>
</dbReference>
<accession>A0ABW0AB15</accession>
<evidence type="ECO:0000313" key="4">
    <source>
        <dbReference type="Proteomes" id="UP001596160"/>
    </source>
</evidence>
<dbReference type="Gene3D" id="3.90.1530.10">
    <property type="entry name" value="Conserved hypothetical protein from pyrococcus furiosus pfu- 392566-001, ParB domain"/>
    <property type="match status" value="1"/>
</dbReference>
<dbReference type="InterPro" id="IPR003115">
    <property type="entry name" value="ParB_N"/>
</dbReference>
<evidence type="ECO:0000259" key="2">
    <source>
        <dbReference type="SMART" id="SM00470"/>
    </source>
</evidence>
<protein>
    <submittedName>
        <fullName evidence="3">ParB/RepB/Spo0J family partition protein</fullName>
    </submittedName>
</protein>
<reference evidence="4" key="1">
    <citation type="journal article" date="2019" name="Int. J. Syst. Evol. Microbiol.">
        <title>The Global Catalogue of Microorganisms (GCM) 10K type strain sequencing project: providing services to taxonomists for standard genome sequencing and annotation.</title>
        <authorList>
            <consortium name="The Broad Institute Genomics Platform"/>
            <consortium name="The Broad Institute Genome Sequencing Center for Infectious Disease"/>
            <person name="Wu L."/>
            <person name="Ma J."/>
        </authorList>
    </citation>
    <scope>NUCLEOTIDE SEQUENCE [LARGE SCALE GENOMIC DNA]</scope>
    <source>
        <strain evidence="4">PCU 266</strain>
    </source>
</reference>